<dbReference type="InterPro" id="IPR015797">
    <property type="entry name" value="NUDIX_hydrolase-like_dom_sf"/>
</dbReference>
<dbReference type="Gene3D" id="3.90.79.10">
    <property type="entry name" value="Nucleoside Triphosphate Pyrophosphohydrolase"/>
    <property type="match status" value="1"/>
</dbReference>
<accession>A0A2M8GNA1</accession>
<dbReference type="InterPro" id="IPR000086">
    <property type="entry name" value="NUDIX_hydrolase_dom"/>
</dbReference>
<reference evidence="3" key="1">
    <citation type="submission" date="2017-09" db="EMBL/GenBank/DDBJ databases">
        <title>Depth-based differentiation of microbial function through sediment-hosted aquifers and enrichment of novel symbionts in the deep terrestrial subsurface.</title>
        <authorList>
            <person name="Probst A.J."/>
            <person name="Ladd B."/>
            <person name="Jarett J.K."/>
            <person name="Geller-Mcgrath D.E."/>
            <person name="Sieber C.M.K."/>
            <person name="Emerson J.B."/>
            <person name="Anantharaman K."/>
            <person name="Thomas B.C."/>
            <person name="Malmstrom R."/>
            <person name="Stieglmeier M."/>
            <person name="Klingl A."/>
            <person name="Woyke T."/>
            <person name="Ryan C.M."/>
            <person name="Banfield J.F."/>
        </authorList>
    </citation>
    <scope>NUCLEOTIDE SEQUENCE [LARGE SCALE GENOMIC DNA]</scope>
</reference>
<dbReference type="GO" id="GO:0004452">
    <property type="term" value="F:isopentenyl-diphosphate delta-isomerase activity"/>
    <property type="evidence" value="ECO:0007669"/>
    <property type="project" value="TreeGrafter"/>
</dbReference>
<dbReference type="Proteomes" id="UP000229370">
    <property type="component" value="Unassembled WGS sequence"/>
</dbReference>
<dbReference type="AlphaFoldDB" id="A0A2M8GNA1"/>
<dbReference type="GO" id="GO:0005737">
    <property type="term" value="C:cytoplasm"/>
    <property type="evidence" value="ECO:0007669"/>
    <property type="project" value="TreeGrafter"/>
</dbReference>
<protein>
    <recommendedName>
        <fullName evidence="1">Nudix hydrolase domain-containing protein</fullName>
    </recommendedName>
</protein>
<dbReference type="PROSITE" id="PS51462">
    <property type="entry name" value="NUDIX"/>
    <property type="match status" value="1"/>
</dbReference>
<feature type="domain" description="Nudix hydrolase" evidence="1">
    <location>
        <begin position="33"/>
        <end position="172"/>
    </location>
</feature>
<proteinExistence type="predicted"/>
<gene>
    <name evidence="2" type="ORF">CO007_01560</name>
</gene>
<evidence type="ECO:0000313" key="3">
    <source>
        <dbReference type="Proteomes" id="UP000229370"/>
    </source>
</evidence>
<dbReference type="PANTHER" id="PTHR10885:SF0">
    <property type="entry name" value="ISOPENTENYL-DIPHOSPHATE DELTA-ISOMERASE"/>
    <property type="match status" value="1"/>
</dbReference>
<evidence type="ECO:0000259" key="1">
    <source>
        <dbReference type="PROSITE" id="PS51462"/>
    </source>
</evidence>
<evidence type="ECO:0000313" key="2">
    <source>
        <dbReference type="EMBL" id="PJC82012.1"/>
    </source>
</evidence>
<dbReference type="PANTHER" id="PTHR10885">
    <property type="entry name" value="ISOPENTENYL-DIPHOSPHATE DELTA-ISOMERASE"/>
    <property type="match status" value="1"/>
</dbReference>
<dbReference type="EMBL" id="PFQK01000032">
    <property type="protein sequence ID" value="PJC82012.1"/>
    <property type="molecule type" value="Genomic_DNA"/>
</dbReference>
<organism evidence="2 3">
    <name type="scientific">Candidatus Roizmanbacteria bacterium CG_4_8_14_3_um_filter_36_10</name>
    <dbReference type="NCBI Taxonomy" id="1974834"/>
    <lineage>
        <taxon>Bacteria</taxon>
        <taxon>Candidatus Roizmaniibacteriota</taxon>
    </lineage>
</organism>
<comment type="caution">
    <text evidence="2">The sequence shown here is derived from an EMBL/GenBank/DDBJ whole genome shotgun (WGS) entry which is preliminary data.</text>
</comment>
<dbReference type="SUPFAM" id="SSF55811">
    <property type="entry name" value="Nudix"/>
    <property type="match status" value="1"/>
</dbReference>
<dbReference type="GO" id="GO:0009240">
    <property type="term" value="P:isopentenyl diphosphate biosynthetic process"/>
    <property type="evidence" value="ECO:0007669"/>
    <property type="project" value="TreeGrafter"/>
</dbReference>
<name>A0A2M8GNA1_9BACT</name>
<sequence length="179" mass="21710">MDYYQKKFYLAQINRDDQLISPIERWRAHQEGILHRGFTVVLVYQRQFILQHRKHPAFDGFFDLSFSSHPIYVKNQLQSMEEAIYDTLKREWNLSKKDLKTDLKYLDKFHYKARDPYSVYTEHEVDYLYSVEITRLPQPILEFSYGYDLLKISSRFNRDQISSFQLAPWIKKINLSKLL</sequence>